<name>A0A917SQH4_9ACTN</name>
<feature type="compositionally biased region" description="Low complexity" evidence="2">
    <location>
        <begin position="241"/>
        <end position="257"/>
    </location>
</feature>
<dbReference type="EMBL" id="BMNA01000002">
    <property type="protein sequence ID" value="GGL93659.1"/>
    <property type="molecule type" value="Genomic_DNA"/>
</dbReference>
<comment type="caution">
    <text evidence="4">The sequence shown here is derived from an EMBL/GenBank/DDBJ whole genome shotgun (WGS) entry which is preliminary data.</text>
</comment>
<dbReference type="AlphaFoldDB" id="A0A917SQH4"/>
<evidence type="ECO:0000256" key="2">
    <source>
        <dbReference type="SAM" id="MobiDB-lite"/>
    </source>
</evidence>
<sequence>MSPRERPVPAPGKRPVPAPGRPQPVPGTALPAPQAARAPAGQQRPDAAVVLAGGAGRRLGGVDKPALRHADRSLLDVALAAVAGARVVVVGPERAGLAPGVRSVREQPPGGGPAAGIAAGVRALAPGPEAVVAVLAADQPGVSAGVVAALVAALRSAAPAAAGARAAGPDGRGQQLLSVWRAGDLAAAVGRRVDWTGRSVRELLAGLPAVDVPVPAGAVADIDTPDDLERWRRPAADSTPGAAGAGTADRSGTDAAGDGAGPGPLGAGP</sequence>
<dbReference type="SUPFAM" id="SSF53448">
    <property type="entry name" value="Nucleotide-diphospho-sugar transferases"/>
    <property type="match status" value="1"/>
</dbReference>
<dbReference type="Proteomes" id="UP000655208">
    <property type="component" value="Unassembled WGS sequence"/>
</dbReference>
<organism evidence="4 5">
    <name type="scientific">Nakamurella endophytica</name>
    <dbReference type="NCBI Taxonomy" id="1748367"/>
    <lineage>
        <taxon>Bacteria</taxon>
        <taxon>Bacillati</taxon>
        <taxon>Actinomycetota</taxon>
        <taxon>Actinomycetes</taxon>
        <taxon>Nakamurellales</taxon>
        <taxon>Nakamurellaceae</taxon>
        <taxon>Nakamurella</taxon>
    </lineage>
</organism>
<evidence type="ECO:0000256" key="1">
    <source>
        <dbReference type="ARBA" id="ARBA00022679"/>
    </source>
</evidence>
<evidence type="ECO:0000313" key="5">
    <source>
        <dbReference type="Proteomes" id="UP000655208"/>
    </source>
</evidence>
<feature type="region of interest" description="Disordered" evidence="2">
    <location>
        <begin position="221"/>
        <end position="269"/>
    </location>
</feature>
<dbReference type="PANTHER" id="PTHR19136:SF81">
    <property type="entry name" value="MOLYBDENUM COFACTOR GUANYLYLTRANSFERASE"/>
    <property type="match status" value="1"/>
</dbReference>
<dbReference type="Pfam" id="PF12804">
    <property type="entry name" value="NTP_transf_3"/>
    <property type="match status" value="1"/>
</dbReference>
<dbReference type="Gene3D" id="3.90.550.10">
    <property type="entry name" value="Spore Coat Polysaccharide Biosynthesis Protein SpsA, Chain A"/>
    <property type="match status" value="1"/>
</dbReference>
<keyword evidence="1" id="KW-0808">Transferase</keyword>
<dbReference type="GO" id="GO:0016779">
    <property type="term" value="F:nucleotidyltransferase activity"/>
    <property type="evidence" value="ECO:0007669"/>
    <property type="project" value="TreeGrafter"/>
</dbReference>
<feature type="region of interest" description="Disordered" evidence="2">
    <location>
        <begin position="1"/>
        <end position="47"/>
    </location>
</feature>
<feature type="compositionally biased region" description="Gly residues" evidence="2">
    <location>
        <begin position="258"/>
        <end position="269"/>
    </location>
</feature>
<dbReference type="InterPro" id="IPR025877">
    <property type="entry name" value="MobA-like_NTP_Trfase"/>
</dbReference>
<feature type="compositionally biased region" description="Low complexity" evidence="2">
    <location>
        <begin position="26"/>
        <end position="47"/>
    </location>
</feature>
<feature type="compositionally biased region" description="Pro residues" evidence="2">
    <location>
        <begin position="8"/>
        <end position="25"/>
    </location>
</feature>
<reference evidence="4" key="1">
    <citation type="journal article" date="2014" name="Int. J. Syst. Evol. Microbiol.">
        <title>Complete genome sequence of Corynebacterium casei LMG S-19264T (=DSM 44701T), isolated from a smear-ripened cheese.</title>
        <authorList>
            <consortium name="US DOE Joint Genome Institute (JGI-PGF)"/>
            <person name="Walter F."/>
            <person name="Albersmeier A."/>
            <person name="Kalinowski J."/>
            <person name="Ruckert C."/>
        </authorList>
    </citation>
    <scope>NUCLEOTIDE SEQUENCE</scope>
    <source>
        <strain evidence="4">CGMCC 4.7308</strain>
    </source>
</reference>
<gene>
    <name evidence="4" type="ORF">GCM10011594_11930</name>
</gene>
<reference evidence="4" key="2">
    <citation type="submission" date="2020-09" db="EMBL/GenBank/DDBJ databases">
        <authorList>
            <person name="Sun Q."/>
            <person name="Zhou Y."/>
        </authorList>
    </citation>
    <scope>NUCLEOTIDE SEQUENCE</scope>
    <source>
        <strain evidence="4">CGMCC 4.7308</strain>
    </source>
</reference>
<keyword evidence="5" id="KW-1185">Reference proteome</keyword>
<accession>A0A917SQH4</accession>
<dbReference type="PANTHER" id="PTHR19136">
    <property type="entry name" value="MOLYBDENUM COFACTOR GUANYLYLTRANSFERASE"/>
    <property type="match status" value="1"/>
</dbReference>
<evidence type="ECO:0000313" key="4">
    <source>
        <dbReference type="EMBL" id="GGL93659.1"/>
    </source>
</evidence>
<evidence type="ECO:0000259" key="3">
    <source>
        <dbReference type="Pfam" id="PF12804"/>
    </source>
</evidence>
<proteinExistence type="predicted"/>
<feature type="domain" description="MobA-like NTP transferase" evidence="3">
    <location>
        <begin position="48"/>
        <end position="188"/>
    </location>
</feature>
<protein>
    <recommendedName>
        <fullName evidence="3">MobA-like NTP transferase domain-containing protein</fullName>
    </recommendedName>
</protein>
<dbReference type="InterPro" id="IPR029044">
    <property type="entry name" value="Nucleotide-diphossugar_trans"/>
</dbReference>